<dbReference type="Pfam" id="PF02572">
    <property type="entry name" value="CobA_CobO_BtuR"/>
    <property type="match status" value="1"/>
</dbReference>
<name>A0A1H3X0V8_9BACT</name>
<dbReference type="PIRSF" id="PIRSF015617">
    <property type="entry name" value="Adensltrnsf_CobA"/>
    <property type="match status" value="1"/>
</dbReference>
<dbReference type="Gene3D" id="3.40.50.300">
    <property type="entry name" value="P-loop containing nucleotide triphosphate hydrolases"/>
    <property type="match status" value="1"/>
</dbReference>
<comment type="similarity">
    <text evidence="2">Belongs to the Cob(I)alamin adenosyltransferase family.</text>
</comment>
<dbReference type="EC" id="2.5.1.17" evidence="3"/>
<dbReference type="EMBL" id="FNQN01000002">
    <property type="protein sequence ID" value="SDZ93039.1"/>
    <property type="molecule type" value="Genomic_DNA"/>
</dbReference>
<dbReference type="STRING" id="37625.SAMN05660420_00774"/>
<evidence type="ECO:0000256" key="3">
    <source>
        <dbReference type="ARBA" id="ARBA00012454"/>
    </source>
</evidence>
<dbReference type="GO" id="GO:0009236">
    <property type="term" value="P:cobalamin biosynthetic process"/>
    <property type="evidence" value="ECO:0007669"/>
    <property type="project" value="UniProtKB-UniPathway"/>
</dbReference>
<dbReference type="CDD" id="cd00561">
    <property type="entry name" value="CobA_ACA"/>
    <property type="match status" value="1"/>
</dbReference>
<dbReference type="InterPro" id="IPR027417">
    <property type="entry name" value="P-loop_NTPase"/>
</dbReference>
<comment type="pathway">
    <text evidence="1">Cofactor biosynthesis; adenosylcobalamin biosynthesis; adenosylcobalamin from cob(II)yrinate a,c-diamide: step 2/7.</text>
</comment>
<dbReference type="SUPFAM" id="SSF52540">
    <property type="entry name" value="P-loop containing nucleoside triphosphate hydrolases"/>
    <property type="match status" value="1"/>
</dbReference>
<evidence type="ECO:0000256" key="5">
    <source>
        <dbReference type="ARBA" id="ARBA00031529"/>
    </source>
</evidence>
<organism evidence="10 11">
    <name type="scientific">Desulfuromusa kysingii</name>
    <dbReference type="NCBI Taxonomy" id="37625"/>
    <lineage>
        <taxon>Bacteria</taxon>
        <taxon>Pseudomonadati</taxon>
        <taxon>Thermodesulfobacteriota</taxon>
        <taxon>Desulfuromonadia</taxon>
        <taxon>Desulfuromonadales</taxon>
        <taxon>Geopsychrobacteraceae</taxon>
        <taxon>Desulfuromusa</taxon>
    </lineage>
</organism>
<dbReference type="GO" id="GO:0008817">
    <property type="term" value="F:corrinoid adenosyltransferase activity"/>
    <property type="evidence" value="ECO:0007669"/>
    <property type="project" value="UniProtKB-EC"/>
</dbReference>
<dbReference type="AlphaFoldDB" id="A0A1H3X0V8"/>
<reference evidence="10 11" key="1">
    <citation type="submission" date="2016-10" db="EMBL/GenBank/DDBJ databases">
        <authorList>
            <person name="de Groot N.N."/>
        </authorList>
    </citation>
    <scope>NUCLEOTIDE SEQUENCE [LARGE SCALE GENOMIC DNA]</scope>
    <source>
        <strain evidence="10 11">DSM 7343</strain>
    </source>
</reference>
<evidence type="ECO:0000313" key="10">
    <source>
        <dbReference type="EMBL" id="SDZ93039.1"/>
    </source>
</evidence>
<proteinExistence type="inferred from homology"/>
<comment type="catalytic activity">
    <reaction evidence="9">
        <text>2 cob(II)alamin + reduced [electron-transfer flavoprotein] + 2 ATP = 2 adenosylcob(III)alamin + 2 triphosphate + oxidized [electron-transfer flavoprotein] + 3 H(+)</text>
        <dbReference type="Rhea" id="RHEA:28671"/>
        <dbReference type="Rhea" id="RHEA-COMP:10685"/>
        <dbReference type="Rhea" id="RHEA-COMP:10686"/>
        <dbReference type="ChEBI" id="CHEBI:15378"/>
        <dbReference type="ChEBI" id="CHEBI:16304"/>
        <dbReference type="ChEBI" id="CHEBI:18036"/>
        <dbReference type="ChEBI" id="CHEBI:18408"/>
        <dbReference type="ChEBI" id="CHEBI:30616"/>
        <dbReference type="ChEBI" id="CHEBI:57692"/>
        <dbReference type="ChEBI" id="CHEBI:58307"/>
        <dbReference type="EC" id="2.5.1.17"/>
    </reaction>
</comment>
<accession>A0A1H3X0V8</accession>
<comment type="catalytic activity">
    <reaction evidence="8">
        <text>2 cob(II)yrinate a,c diamide + reduced [electron-transfer flavoprotein] + 2 ATP = 2 adenosylcob(III)yrinate a,c-diamide + 2 triphosphate + oxidized [electron-transfer flavoprotein] + 3 H(+)</text>
        <dbReference type="Rhea" id="RHEA:11528"/>
        <dbReference type="Rhea" id="RHEA-COMP:10685"/>
        <dbReference type="Rhea" id="RHEA-COMP:10686"/>
        <dbReference type="ChEBI" id="CHEBI:15378"/>
        <dbReference type="ChEBI" id="CHEBI:18036"/>
        <dbReference type="ChEBI" id="CHEBI:30616"/>
        <dbReference type="ChEBI" id="CHEBI:57692"/>
        <dbReference type="ChEBI" id="CHEBI:58307"/>
        <dbReference type="ChEBI" id="CHEBI:58503"/>
        <dbReference type="ChEBI" id="CHEBI:58537"/>
        <dbReference type="EC" id="2.5.1.17"/>
    </reaction>
</comment>
<evidence type="ECO:0000256" key="7">
    <source>
        <dbReference type="ARBA" id="ARBA00033354"/>
    </source>
</evidence>
<evidence type="ECO:0000256" key="6">
    <source>
        <dbReference type="ARBA" id="ARBA00033334"/>
    </source>
</evidence>
<evidence type="ECO:0000313" key="11">
    <source>
        <dbReference type="Proteomes" id="UP000199409"/>
    </source>
</evidence>
<dbReference type="Proteomes" id="UP000199409">
    <property type="component" value="Unassembled WGS sequence"/>
</dbReference>
<evidence type="ECO:0000256" key="4">
    <source>
        <dbReference type="ARBA" id="ARBA00024929"/>
    </source>
</evidence>
<dbReference type="UniPathway" id="UPA00148">
    <property type="reaction ID" value="UER00233"/>
</dbReference>
<gene>
    <name evidence="10" type="ORF">SAMN05660420_00774</name>
</gene>
<dbReference type="OrthoDB" id="9810309at2"/>
<dbReference type="RefSeq" id="WP_092344916.1">
    <property type="nucleotide sequence ID" value="NZ_FNQN01000002.1"/>
</dbReference>
<evidence type="ECO:0000256" key="8">
    <source>
        <dbReference type="ARBA" id="ARBA00048555"/>
    </source>
</evidence>
<dbReference type="PANTHER" id="PTHR46638">
    <property type="entry name" value="CORRINOID ADENOSYLTRANSFERASE"/>
    <property type="match status" value="1"/>
</dbReference>
<comment type="function">
    <text evidence="4">Required for both de novo synthesis of the corrin ring for the assimilation of exogenous corrinoids. Participates in the adenosylation of a variety of incomplete and complete corrinoids.</text>
</comment>
<evidence type="ECO:0000256" key="2">
    <source>
        <dbReference type="ARBA" id="ARBA00007487"/>
    </source>
</evidence>
<sequence>MAKNLLIFTGNGKGKSTAAFGMAIRAAGHGQRILILQFMKADDSTGELVSLRDKLGIDIRLTGLGFVPKPGHPKYPAHKEAAQKAFAIACQAMQSGDYDLLILDEICGSVSSGLVDEAQVLEAVKGSRDDLNIVLTGRNATPAMIEMADTVTEMVPHKHALENGVPARIGVEF</sequence>
<evidence type="ECO:0000256" key="1">
    <source>
        <dbReference type="ARBA" id="ARBA00005121"/>
    </source>
</evidence>
<keyword evidence="10" id="KW-0808">Transferase</keyword>
<evidence type="ECO:0000256" key="9">
    <source>
        <dbReference type="ARBA" id="ARBA00048692"/>
    </source>
</evidence>
<dbReference type="InterPro" id="IPR003724">
    <property type="entry name" value="CblAdoTrfase_CobA"/>
</dbReference>
<dbReference type="GO" id="GO:0005524">
    <property type="term" value="F:ATP binding"/>
    <property type="evidence" value="ECO:0007669"/>
    <property type="project" value="InterPro"/>
</dbReference>
<keyword evidence="11" id="KW-1185">Reference proteome</keyword>
<protein>
    <recommendedName>
        <fullName evidence="3">corrinoid adenosyltransferase</fullName>
        <ecNumber evidence="3">2.5.1.17</ecNumber>
    </recommendedName>
    <alternativeName>
        <fullName evidence="5">Cob(II)alamin adenosyltransferase</fullName>
    </alternativeName>
    <alternativeName>
        <fullName evidence="7">Cob(II)yrinic acid a,c-diamide adenosyltransferase</fullName>
    </alternativeName>
    <alternativeName>
        <fullName evidence="6">Cobinamide/cobalamin adenosyltransferase</fullName>
    </alternativeName>
</protein>
<dbReference type="PANTHER" id="PTHR46638:SF1">
    <property type="entry name" value="CORRINOID ADENOSYLTRANSFERASE"/>
    <property type="match status" value="1"/>
</dbReference>